<dbReference type="GO" id="GO:0003934">
    <property type="term" value="F:GTP cyclohydrolase I activity"/>
    <property type="evidence" value="ECO:0007669"/>
    <property type="project" value="UniProtKB-UniRule"/>
</dbReference>
<dbReference type="InterPro" id="IPR003801">
    <property type="entry name" value="GTP_cyclohydrolase_FolE2/MptA"/>
</dbReference>
<evidence type="ECO:0000313" key="4">
    <source>
        <dbReference type="Proteomes" id="UP000058636"/>
    </source>
</evidence>
<evidence type="ECO:0000256" key="2">
    <source>
        <dbReference type="HAMAP-Rule" id="MF_01527"/>
    </source>
</evidence>
<dbReference type="PATRIC" id="fig|93930.3.peg.1565"/>
<comment type="pathway">
    <text evidence="2">Cofactor biosynthesis; 7,8-dihydroneopterin triphosphate biosynthesis; 7,8-dihydroneopterin triphosphate from GTP: step 1/1.</text>
</comment>
<name>A0A101EQT0_9THEM</name>
<proteinExistence type="inferred from homology"/>
<gene>
    <name evidence="2" type="primary">folE2</name>
    <name evidence="3" type="ORF">XD57_0714</name>
</gene>
<keyword evidence="1 2" id="KW-0378">Hydrolase</keyword>
<feature type="site" description="May be catalytically important" evidence="2">
    <location>
        <position position="143"/>
    </location>
</feature>
<evidence type="ECO:0000256" key="1">
    <source>
        <dbReference type="ARBA" id="ARBA00022801"/>
    </source>
</evidence>
<evidence type="ECO:0000313" key="3">
    <source>
        <dbReference type="EMBL" id="KUK23189.1"/>
    </source>
</evidence>
<dbReference type="PANTHER" id="PTHR36445:SF1">
    <property type="entry name" value="GTP CYCLOHYDROLASE MPTA"/>
    <property type="match status" value="1"/>
</dbReference>
<dbReference type="Pfam" id="PF02649">
    <property type="entry name" value="GCHY-1"/>
    <property type="match status" value="1"/>
</dbReference>
<dbReference type="GO" id="GO:0046654">
    <property type="term" value="P:tetrahydrofolate biosynthetic process"/>
    <property type="evidence" value="ECO:0007669"/>
    <property type="project" value="UniProtKB-UniRule"/>
</dbReference>
<dbReference type="PANTHER" id="PTHR36445">
    <property type="entry name" value="GTP CYCLOHYDROLASE MPTA"/>
    <property type="match status" value="1"/>
</dbReference>
<comment type="catalytic activity">
    <reaction evidence="2">
        <text>GTP + H2O = 7,8-dihydroneopterin 3'-triphosphate + formate + H(+)</text>
        <dbReference type="Rhea" id="RHEA:17473"/>
        <dbReference type="ChEBI" id="CHEBI:15377"/>
        <dbReference type="ChEBI" id="CHEBI:15378"/>
        <dbReference type="ChEBI" id="CHEBI:15740"/>
        <dbReference type="ChEBI" id="CHEBI:37565"/>
        <dbReference type="ChEBI" id="CHEBI:58462"/>
        <dbReference type="EC" id="3.5.4.16"/>
    </reaction>
</comment>
<accession>A0A101EQT0</accession>
<protein>
    <recommendedName>
        <fullName evidence="2">GTP cyclohydrolase FolE2</fullName>
        <ecNumber evidence="2">3.5.4.16</ecNumber>
    </recommendedName>
</protein>
<dbReference type="InterPro" id="IPR022838">
    <property type="entry name" value="GTP_cyclohydrolase_FolE2"/>
</dbReference>
<comment type="similarity">
    <text evidence="2">Belongs to the GTP cyclohydrolase IV family.</text>
</comment>
<dbReference type="Gene3D" id="3.10.270.10">
    <property type="entry name" value="Urate Oxidase"/>
    <property type="match status" value="1"/>
</dbReference>
<dbReference type="HAMAP" id="MF_01527_B">
    <property type="entry name" value="GTP_cyclohydrol_B"/>
    <property type="match status" value="1"/>
</dbReference>
<comment type="function">
    <text evidence="2">Converts GTP to 7,8-dihydroneopterin triphosphate.</text>
</comment>
<sequence length="259" mass="30395">MKDVQNEKDPRMVPLKKVGIKDLHWPLKVILKEDGYQSTVAQISCSVDLHREKRGIHMSRFIEVLNKLEVITPQIFEEILDDLIEIMEAKRAHLEIHFPYFIWKESPVSRKKSPLKVDCFVEAEKEKNFSFKIGVRTPVHTLCPCSKEISDYGAHNQRAFVEITVKTRKFIWFEDLVEIAEKNASSPLYTLLKRPDEKFVTEKAYENPRFVEDVARDVALELEKDPRITWYRVYVESMESIHNHNAFACLEKEDFVLEG</sequence>
<dbReference type="Proteomes" id="UP000058636">
    <property type="component" value="Unassembled WGS sequence"/>
</dbReference>
<dbReference type="EC" id="3.5.4.16" evidence="2"/>
<dbReference type="NCBIfam" id="NF010200">
    <property type="entry name" value="PRK13674.1-1"/>
    <property type="match status" value="1"/>
</dbReference>
<comment type="caution">
    <text evidence="3">The sequence shown here is derived from an EMBL/GenBank/DDBJ whole genome shotgun (WGS) entry which is preliminary data.</text>
</comment>
<reference evidence="3 4" key="1">
    <citation type="journal article" date="2015" name="MBio">
        <title>Genome-Resolved Metagenomic Analysis Reveals Roles for Candidate Phyla and Other Microbial Community Members in Biogeochemical Transformations in Oil Reservoirs.</title>
        <authorList>
            <person name="Hu P."/>
            <person name="Tom L."/>
            <person name="Singh A."/>
            <person name="Thomas B.C."/>
            <person name="Baker B.J."/>
            <person name="Piceno Y.M."/>
            <person name="Andersen G.L."/>
            <person name="Banfield J.F."/>
        </authorList>
    </citation>
    <scope>NUCLEOTIDE SEQUENCE [LARGE SCALE GENOMIC DNA]</scope>
    <source>
        <strain evidence="3">46_26</strain>
    </source>
</reference>
<dbReference type="AlphaFoldDB" id="A0A101EQT0"/>
<dbReference type="UniPathway" id="UPA00848">
    <property type="reaction ID" value="UER00151"/>
</dbReference>
<organism evidence="3 4">
    <name type="scientific">Thermotoga petrophila</name>
    <dbReference type="NCBI Taxonomy" id="93929"/>
    <lineage>
        <taxon>Bacteria</taxon>
        <taxon>Thermotogati</taxon>
        <taxon>Thermotogota</taxon>
        <taxon>Thermotogae</taxon>
        <taxon>Thermotogales</taxon>
        <taxon>Thermotogaceae</taxon>
        <taxon>Thermotoga</taxon>
    </lineage>
</organism>
<dbReference type="EMBL" id="LGFG01000043">
    <property type="protein sequence ID" value="KUK23189.1"/>
    <property type="molecule type" value="Genomic_DNA"/>
</dbReference>